<evidence type="ECO:0000256" key="1">
    <source>
        <dbReference type="ARBA" id="ARBA00009745"/>
    </source>
</evidence>
<feature type="compositionally biased region" description="Basic and acidic residues" evidence="3">
    <location>
        <begin position="460"/>
        <end position="472"/>
    </location>
</feature>
<dbReference type="GeneTree" id="ENSGT01030000234620"/>
<sequence length="490" mass="56652">METTKLPPSSPSSPTSSFSVPSAEKVDGFVRRSIRRARRRRSPSSSNFRYQSSVVELTPLPLLKDAPAAEFHDLFCKKLQQCCVTFDFLDCVADLNGKEIKRAALNELVENVATSKGVLIEPLYPEAIKMISENIFRCLPPCENPEFDPEEDDPPQEASWPHLQLVYEFFLRFLESPDFKPPVAKRYVDQKFVFQLLELFDSEDPREREYLKTILHRMYGKLLGLRAYIRKQINHIFLRFIYESEQFNGVAELLEILGSIINGFAQPLKAEHKQFLVRVLIPLHTAKSLSVFHAPLTYCIVQFIEKDSTCAEHIIRGMLKYWPKTCTRKEVMFLGEMEQILDAIEPSQFVRVQEPLFKKIAACVASPHFQVVERACYFWNNEYILSLIEENCQVILPLVFANLYTFSKEQWNQPIVALVFDILETFMKMNGELFEQLATSYKAEKQKRQREHAELWRRLEEQADRKSYEKGDQPSPAAGADRPEAGESAT</sequence>
<dbReference type="GO" id="GO:0000159">
    <property type="term" value="C:protein phosphatase type 2A complex"/>
    <property type="evidence" value="ECO:0007669"/>
    <property type="project" value="UniProtKB-UniRule"/>
</dbReference>
<name>A0A3Q2YHD8_HIPCM</name>
<accession>A0A3Q2YHD8</accession>
<dbReference type="GO" id="GO:0005829">
    <property type="term" value="C:cytosol"/>
    <property type="evidence" value="ECO:0007669"/>
    <property type="project" value="TreeGrafter"/>
</dbReference>
<evidence type="ECO:0000313" key="4">
    <source>
        <dbReference type="Ensembl" id="ENSHCOP00000012807.1"/>
    </source>
</evidence>
<comment type="similarity">
    <text evidence="1">Belongs to the phosphatase 2A regulatory subunit B56 family.</text>
</comment>
<dbReference type="FunFam" id="1.25.10.10:FF:000010">
    <property type="entry name" value="Serine/threonine-protein phosphatase 2A 56 kDa regulatory subunit"/>
    <property type="match status" value="1"/>
</dbReference>
<reference evidence="4" key="1">
    <citation type="submission" date="2025-08" db="UniProtKB">
        <authorList>
            <consortium name="Ensembl"/>
        </authorList>
    </citation>
    <scope>IDENTIFICATION</scope>
</reference>
<proteinExistence type="inferred from homology"/>
<dbReference type="Gene3D" id="1.25.10.10">
    <property type="entry name" value="Leucine-rich Repeat Variant"/>
    <property type="match status" value="1"/>
</dbReference>
<feature type="compositionally biased region" description="Low complexity" evidence="3">
    <location>
        <begin position="12"/>
        <end position="22"/>
    </location>
</feature>
<dbReference type="GO" id="GO:0005634">
    <property type="term" value="C:nucleus"/>
    <property type="evidence" value="ECO:0007669"/>
    <property type="project" value="TreeGrafter"/>
</dbReference>
<dbReference type="Ensembl" id="ENSHCOT00000019939.1">
    <property type="protein sequence ID" value="ENSHCOP00000012807.1"/>
    <property type="gene ID" value="ENSHCOG00000015889.1"/>
</dbReference>
<dbReference type="InterPro" id="IPR016024">
    <property type="entry name" value="ARM-type_fold"/>
</dbReference>
<dbReference type="AlphaFoldDB" id="A0A3Q2YHD8"/>
<dbReference type="PANTHER" id="PTHR10257">
    <property type="entry name" value="SERINE/THREONINE PROTEIN PHOSPHATASE 2A PP2A REGULATORY SUBUNIT B"/>
    <property type="match status" value="1"/>
</dbReference>
<feature type="region of interest" description="Disordered" evidence="3">
    <location>
        <begin position="1"/>
        <end position="24"/>
    </location>
</feature>
<dbReference type="PANTHER" id="PTHR10257:SF4">
    <property type="entry name" value="SERINE_THREONINE-PROTEIN PHOSPHATASE 2A 56 KDA REGULATORY SUBUNIT BETA ISOFORM"/>
    <property type="match status" value="1"/>
</dbReference>
<dbReference type="InterPro" id="IPR011989">
    <property type="entry name" value="ARM-like"/>
</dbReference>
<dbReference type="PIRSF" id="PIRSF028043">
    <property type="entry name" value="PP2A_B56"/>
    <property type="match status" value="1"/>
</dbReference>
<keyword evidence="5" id="KW-1185">Reference proteome</keyword>
<dbReference type="InterPro" id="IPR002554">
    <property type="entry name" value="PP2A_B56"/>
</dbReference>
<feature type="region of interest" description="Disordered" evidence="3">
    <location>
        <begin position="460"/>
        <end position="490"/>
    </location>
</feature>
<dbReference type="Proteomes" id="UP000264820">
    <property type="component" value="Unplaced"/>
</dbReference>
<feature type="compositionally biased region" description="Basic and acidic residues" evidence="3">
    <location>
        <begin position="481"/>
        <end position="490"/>
    </location>
</feature>
<evidence type="ECO:0000256" key="3">
    <source>
        <dbReference type="SAM" id="MobiDB-lite"/>
    </source>
</evidence>
<dbReference type="GO" id="GO:0072542">
    <property type="term" value="F:protein phosphatase activator activity"/>
    <property type="evidence" value="ECO:0007669"/>
    <property type="project" value="TreeGrafter"/>
</dbReference>
<dbReference type="OMA" id="QDRRMQM"/>
<dbReference type="SUPFAM" id="SSF48371">
    <property type="entry name" value="ARM repeat"/>
    <property type="match status" value="1"/>
</dbReference>
<evidence type="ECO:0000256" key="2">
    <source>
        <dbReference type="PIRNR" id="PIRNR028043"/>
    </source>
</evidence>
<protein>
    <recommendedName>
        <fullName evidence="2">Serine/threonine protein phosphatase 2A regulatory subunit</fullName>
    </recommendedName>
</protein>
<organism evidence="4 5">
    <name type="scientific">Hippocampus comes</name>
    <name type="common">Tiger tail seahorse</name>
    <dbReference type="NCBI Taxonomy" id="109280"/>
    <lineage>
        <taxon>Eukaryota</taxon>
        <taxon>Metazoa</taxon>
        <taxon>Chordata</taxon>
        <taxon>Craniata</taxon>
        <taxon>Vertebrata</taxon>
        <taxon>Euteleostomi</taxon>
        <taxon>Actinopterygii</taxon>
        <taxon>Neopterygii</taxon>
        <taxon>Teleostei</taxon>
        <taxon>Neoteleostei</taxon>
        <taxon>Acanthomorphata</taxon>
        <taxon>Syngnathiaria</taxon>
        <taxon>Syngnathiformes</taxon>
        <taxon>Syngnathoidei</taxon>
        <taxon>Syngnathidae</taxon>
        <taxon>Hippocampus</taxon>
    </lineage>
</organism>
<evidence type="ECO:0000313" key="5">
    <source>
        <dbReference type="Proteomes" id="UP000264820"/>
    </source>
</evidence>
<reference evidence="4" key="2">
    <citation type="submission" date="2025-09" db="UniProtKB">
        <authorList>
            <consortium name="Ensembl"/>
        </authorList>
    </citation>
    <scope>IDENTIFICATION</scope>
</reference>
<dbReference type="GO" id="GO:0007165">
    <property type="term" value="P:signal transduction"/>
    <property type="evidence" value="ECO:0007669"/>
    <property type="project" value="InterPro"/>
</dbReference>
<dbReference type="Pfam" id="PF01603">
    <property type="entry name" value="B56"/>
    <property type="match status" value="1"/>
</dbReference>
<dbReference type="STRING" id="109280.ENSHCOP00000012807"/>